<dbReference type="GeneTree" id="ENSGT00940000161721"/>
<dbReference type="GO" id="GO:0098982">
    <property type="term" value="C:GABA-ergic synapse"/>
    <property type="evidence" value="ECO:0007669"/>
    <property type="project" value="Ensembl"/>
</dbReference>
<evidence type="ECO:0000256" key="2">
    <source>
        <dbReference type="ARBA" id="ARBA00023030"/>
    </source>
</evidence>
<dbReference type="GO" id="GO:0090128">
    <property type="term" value="P:regulation of synapse maturation"/>
    <property type="evidence" value="ECO:0007669"/>
    <property type="project" value="Ensembl"/>
</dbReference>
<dbReference type="GO" id="GO:0099537">
    <property type="term" value="P:trans-synaptic signaling"/>
    <property type="evidence" value="ECO:0007669"/>
    <property type="project" value="Ensembl"/>
</dbReference>
<reference evidence="4" key="1">
    <citation type="submission" date="2019-08" db="EMBL/GenBank/DDBJ databases">
        <title>Phocoena sinus (Vaquita) genome, mPhoSin1, primary haplotype.</title>
        <authorList>
            <person name="Morin P."/>
            <person name="Mountcastle J."/>
            <person name="Fungtammasan C."/>
            <person name="Rhie A."/>
            <person name="Rojas-Bracho L."/>
            <person name="Smith C.R."/>
            <person name="Taylor B.L."/>
            <person name="Gulland F.M.D."/>
            <person name="Musser W."/>
            <person name="Houck M."/>
            <person name="Haase B."/>
            <person name="Paez S."/>
            <person name="Howe K."/>
            <person name="Torrance J."/>
            <person name="Formenti G."/>
            <person name="Phillippy A."/>
            <person name="Ryder O."/>
            <person name="Jarvis E.D."/>
            <person name="Fedrigo O."/>
        </authorList>
    </citation>
    <scope>NUCLEOTIDE SEQUENCE [LARGE SCALE GENOMIC DNA]</scope>
</reference>
<dbReference type="PANTHER" id="PTHR11486">
    <property type="entry name" value="FIBROBLAST GROWTH FACTOR"/>
    <property type="match status" value="1"/>
</dbReference>
<evidence type="ECO:0000256" key="3">
    <source>
        <dbReference type="RuleBase" id="RU049442"/>
    </source>
</evidence>
<dbReference type="InterPro" id="IPR002209">
    <property type="entry name" value="Fibroblast_GF_fam"/>
</dbReference>
<dbReference type="GO" id="GO:0005794">
    <property type="term" value="C:Golgi apparatus"/>
    <property type="evidence" value="ECO:0007669"/>
    <property type="project" value="Ensembl"/>
</dbReference>
<evidence type="ECO:0000313" key="4">
    <source>
        <dbReference type="Ensembl" id="ENSPSNP00000009982.1"/>
    </source>
</evidence>
<sequence>VRGRLWLGLAWLLLARAPGAAGTPNSPRRPRSYMHLEGDVRRRLFSSTHFFLCVDPSGHVQGTRWRDSPDSVFFEMRSIRVGVLALKAVNTGFYVAMNRRGRHSGSRVCAKFRERIEKGYNTYESVPWRHRGRPMFLALDGRGAPRRGVRTQRHHPSPHFLPVLVS</sequence>
<comment type="similarity">
    <text evidence="1 3">Belongs to the heparin-binding growth factors family.</text>
</comment>
<dbReference type="PRINTS" id="PR00263">
    <property type="entry name" value="HBGFFGF"/>
</dbReference>
<keyword evidence="3" id="KW-0732">Signal</keyword>
<dbReference type="Pfam" id="PF00167">
    <property type="entry name" value="FGF"/>
    <property type="match status" value="1"/>
</dbReference>
<feature type="chain" id="PRO_5034940780" description="Fibroblast growth factor" evidence="3">
    <location>
        <begin position="23"/>
        <end position="166"/>
    </location>
</feature>
<organism evidence="4 5">
    <name type="scientific">Phocoena sinus</name>
    <name type="common">Vaquita</name>
    <dbReference type="NCBI Taxonomy" id="42100"/>
    <lineage>
        <taxon>Eukaryota</taxon>
        <taxon>Metazoa</taxon>
        <taxon>Chordata</taxon>
        <taxon>Craniata</taxon>
        <taxon>Vertebrata</taxon>
        <taxon>Euteleostomi</taxon>
        <taxon>Mammalia</taxon>
        <taxon>Eutheria</taxon>
        <taxon>Laurasiatheria</taxon>
        <taxon>Artiodactyla</taxon>
        <taxon>Whippomorpha</taxon>
        <taxon>Cetacea</taxon>
        <taxon>Odontoceti</taxon>
        <taxon>Phocoenidae</taxon>
        <taxon>Phocoena</taxon>
    </lineage>
</organism>
<dbReference type="InterPro" id="IPR008996">
    <property type="entry name" value="IL1/FGF"/>
</dbReference>
<dbReference type="GO" id="GO:0099147">
    <property type="term" value="C:extrinsic component of postsynaptic density membrane"/>
    <property type="evidence" value="ECO:0007669"/>
    <property type="project" value="Ensembl"/>
</dbReference>
<evidence type="ECO:0000313" key="5">
    <source>
        <dbReference type="Proteomes" id="UP000694554"/>
    </source>
</evidence>
<dbReference type="Proteomes" id="UP000694554">
    <property type="component" value="Chromosome 3"/>
</dbReference>
<gene>
    <name evidence="4" type="primary">FGF22</name>
</gene>
<dbReference type="SUPFAM" id="SSF50353">
    <property type="entry name" value="Cytokine"/>
    <property type="match status" value="1"/>
</dbReference>
<dbReference type="GO" id="GO:0009986">
    <property type="term" value="C:cell surface"/>
    <property type="evidence" value="ECO:0007669"/>
    <property type="project" value="Ensembl"/>
</dbReference>
<dbReference type="SMART" id="SM00442">
    <property type="entry name" value="FGF"/>
    <property type="match status" value="1"/>
</dbReference>
<reference evidence="4" key="3">
    <citation type="submission" date="2025-09" db="UniProtKB">
        <authorList>
            <consortium name="Ensembl"/>
        </authorList>
    </citation>
    <scope>IDENTIFICATION</scope>
</reference>
<feature type="signal peptide" evidence="3">
    <location>
        <begin position="1"/>
        <end position="22"/>
    </location>
</feature>
<dbReference type="Gene3D" id="2.80.10.50">
    <property type="match status" value="1"/>
</dbReference>
<accession>A0A8C9BQZ5</accession>
<proteinExistence type="inferred from homology"/>
<reference evidence="4" key="2">
    <citation type="submission" date="2025-08" db="UniProtKB">
        <authorList>
            <consortium name="Ensembl"/>
        </authorList>
    </citation>
    <scope>IDENTIFICATION</scope>
</reference>
<dbReference type="GO" id="GO:0008083">
    <property type="term" value="F:growth factor activity"/>
    <property type="evidence" value="ECO:0007669"/>
    <property type="project" value="UniProtKB-KW"/>
</dbReference>
<dbReference type="GO" id="GO:0005730">
    <property type="term" value="C:nucleolus"/>
    <property type="evidence" value="ECO:0007669"/>
    <property type="project" value="Ensembl"/>
</dbReference>
<keyword evidence="2" id="KW-0339">Growth factor</keyword>
<dbReference type="GO" id="GO:0098978">
    <property type="term" value="C:glutamatergic synapse"/>
    <property type="evidence" value="ECO:0007669"/>
    <property type="project" value="Ensembl"/>
</dbReference>
<keyword evidence="5" id="KW-1185">Reference proteome</keyword>
<dbReference type="Ensembl" id="ENSPSNT00000011297.1">
    <property type="protein sequence ID" value="ENSPSNP00000009982.1"/>
    <property type="gene ID" value="ENSPSNG00000007387.1"/>
</dbReference>
<name>A0A8C9BQZ5_PHOSS</name>
<protein>
    <recommendedName>
        <fullName evidence="3">Fibroblast growth factor</fullName>
        <shortName evidence="3">FGF</shortName>
    </recommendedName>
</protein>
<evidence type="ECO:0000256" key="1">
    <source>
        <dbReference type="ARBA" id="ARBA00007936"/>
    </source>
</evidence>
<dbReference type="AlphaFoldDB" id="A0A8C9BQZ5"/>